<evidence type="ECO:0000313" key="1">
    <source>
        <dbReference type="EMBL" id="GIY09645.1"/>
    </source>
</evidence>
<organism evidence="1 2">
    <name type="scientific">Caerostris extrusa</name>
    <name type="common">Bark spider</name>
    <name type="synonym">Caerostris bankana</name>
    <dbReference type="NCBI Taxonomy" id="172846"/>
    <lineage>
        <taxon>Eukaryota</taxon>
        <taxon>Metazoa</taxon>
        <taxon>Ecdysozoa</taxon>
        <taxon>Arthropoda</taxon>
        <taxon>Chelicerata</taxon>
        <taxon>Arachnida</taxon>
        <taxon>Araneae</taxon>
        <taxon>Araneomorphae</taxon>
        <taxon>Entelegynae</taxon>
        <taxon>Araneoidea</taxon>
        <taxon>Araneidae</taxon>
        <taxon>Caerostris</taxon>
    </lineage>
</organism>
<dbReference type="Proteomes" id="UP001054945">
    <property type="component" value="Unassembled WGS sequence"/>
</dbReference>
<accession>A0AAV4QJQ9</accession>
<proteinExistence type="predicted"/>
<gene>
    <name evidence="1" type="ORF">CEXT_244761</name>
</gene>
<dbReference type="AlphaFoldDB" id="A0AAV4QJQ9"/>
<comment type="caution">
    <text evidence="1">The sequence shown here is derived from an EMBL/GenBank/DDBJ whole genome shotgun (WGS) entry which is preliminary data.</text>
</comment>
<evidence type="ECO:0000313" key="2">
    <source>
        <dbReference type="Proteomes" id="UP001054945"/>
    </source>
</evidence>
<sequence>MEFGESFSNVFNDAPPPTSAFVAIYLNVNIPGSSYCVLRCFHGENNYPLARRKAPQLLSLFNSSVHCAGRLDGFYVGAALSEVHYIPISGPVCYLIHILRLSPEERTGASRAICRRKEQMFVWQRDTKHKQRRLEKQEDGLGISSRRCARGRCTGNGMSHFGQ</sequence>
<protein>
    <submittedName>
        <fullName evidence="1">Uncharacterized protein</fullName>
    </submittedName>
</protein>
<dbReference type="EMBL" id="BPLR01006411">
    <property type="protein sequence ID" value="GIY09645.1"/>
    <property type="molecule type" value="Genomic_DNA"/>
</dbReference>
<name>A0AAV4QJQ9_CAEEX</name>
<keyword evidence="2" id="KW-1185">Reference proteome</keyword>
<reference evidence="1 2" key="1">
    <citation type="submission" date="2021-06" db="EMBL/GenBank/DDBJ databases">
        <title>Caerostris extrusa draft genome.</title>
        <authorList>
            <person name="Kono N."/>
            <person name="Arakawa K."/>
        </authorList>
    </citation>
    <scope>NUCLEOTIDE SEQUENCE [LARGE SCALE GENOMIC DNA]</scope>
</reference>